<name>A0ABV8V9M3_9GAMM</name>
<keyword evidence="3" id="KW-1185">Reference proteome</keyword>
<proteinExistence type="predicted"/>
<organism evidence="2 3">
    <name type="scientific">Simiduia curdlanivorans</name>
    <dbReference type="NCBI Taxonomy" id="1492769"/>
    <lineage>
        <taxon>Bacteria</taxon>
        <taxon>Pseudomonadati</taxon>
        <taxon>Pseudomonadota</taxon>
        <taxon>Gammaproteobacteria</taxon>
        <taxon>Cellvibrionales</taxon>
        <taxon>Cellvibrionaceae</taxon>
        <taxon>Simiduia</taxon>
    </lineage>
</organism>
<evidence type="ECO:0000313" key="3">
    <source>
        <dbReference type="Proteomes" id="UP001595840"/>
    </source>
</evidence>
<evidence type="ECO:0000259" key="1">
    <source>
        <dbReference type="Pfam" id="PF25559"/>
    </source>
</evidence>
<sequence>MDQFELNGVNPAPTTQGLLILEELSAFTAFGSQLASQCRAKLRIYSPDLTPDLYANELFVDACSSFARSSRRSLIEILVQNAQPIIETYHPLIGLQKRLSDKMKLRVLPKDFDPENIQKLDRAFMIGDDSKILLQHSSLEWKGFVNFEDRANAKEFGHKFDYLWQYGEPVMELQRLGI</sequence>
<comment type="caution">
    <text evidence="2">The sequence shown here is derived from an EMBL/GenBank/DDBJ whole genome shotgun (WGS) entry which is preliminary data.</text>
</comment>
<dbReference type="EMBL" id="JBHSCX010000021">
    <property type="protein sequence ID" value="MFC4363842.1"/>
    <property type="molecule type" value="Genomic_DNA"/>
</dbReference>
<dbReference type="Proteomes" id="UP001595840">
    <property type="component" value="Unassembled WGS sequence"/>
</dbReference>
<accession>A0ABV8V9M3</accession>
<dbReference type="InterPro" id="IPR057691">
    <property type="entry name" value="DUF7931"/>
</dbReference>
<dbReference type="Pfam" id="PF25559">
    <property type="entry name" value="DUF7931"/>
    <property type="match status" value="1"/>
</dbReference>
<feature type="domain" description="DUF7931" evidence="1">
    <location>
        <begin position="28"/>
        <end position="176"/>
    </location>
</feature>
<dbReference type="RefSeq" id="WP_290263257.1">
    <property type="nucleotide sequence ID" value="NZ_JAUFQG010000004.1"/>
</dbReference>
<protein>
    <recommendedName>
        <fullName evidence="1">DUF7931 domain-containing protein</fullName>
    </recommendedName>
</protein>
<evidence type="ECO:0000313" key="2">
    <source>
        <dbReference type="EMBL" id="MFC4363842.1"/>
    </source>
</evidence>
<gene>
    <name evidence="2" type="ORF">ACFOX3_16110</name>
</gene>
<reference evidence="3" key="1">
    <citation type="journal article" date="2019" name="Int. J. Syst. Evol. Microbiol.">
        <title>The Global Catalogue of Microorganisms (GCM) 10K type strain sequencing project: providing services to taxonomists for standard genome sequencing and annotation.</title>
        <authorList>
            <consortium name="The Broad Institute Genomics Platform"/>
            <consortium name="The Broad Institute Genome Sequencing Center for Infectious Disease"/>
            <person name="Wu L."/>
            <person name="Ma J."/>
        </authorList>
    </citation>
    <scope>NUCLEOTIDE SEQUENCE [LARGE SCALE GENOMIC DNA]</scope>
    <source>
        <strain evidence="3">CECT 8570</strain>
    </source>
</reference>